<dbReference type="PRINTS" id="PR00120">
    <property type="entry name" value="HATPASE"/>
</dbReference>
<dbReference type="SUPFAM" id="SSF56784">
    <property type="entry name" value="HAD-like"/>
    <property type="match status" value="1"/>
</dbReference>
<feature type="transmembrane region" description="Helical" evidence="6">
    <location>
        <begin position="693"/>
        <end position="711"/>
    </location>
</feature>
<proteinExistence type="predicted"/>
<keyword evidence="2 6" id="KW-0812">Transmembrane</keyword>
<evidence type="ECO:0000259" key="7">
    <source>
        <dbReference type="Pfam" id="PF00122"/>
    </source>
</evidence>
<dbReference type="Gene3D" id="3.40.1110.10">
    <property type="entry name" value="Calcium-transporting ATPase, cytoplasmic domain N"/>
    <property type="match status" value="1"/>
</dbReference>
<dbReference type="Gene3D" id="1.20.1110.10">
    <property type="entry name" value="Calcium-transporting ATPase, transmembrane domain"/>
    <property type="match status" value="1"/>
</dbReference>
<feature type="transmembrane region" description="Helical" evidence="6">
    <location>
        <begin position="760"/>
        <end position="778"/>
    </location>
</feature>
<reference evidence="8 9" key="1">
    <citation type="submission" date="2023-07" db="EMBL/GenBank/DDBJ databases">
        <title>Sequencing the genomes of 1000 actinobacteria strains.</title>
        <authorList>
            <person name="Klenk H.-P."/>
        </authorList>
    </citation>
    <scope>NUCLEOTIDE SEQUENCE [LARGE SCALE GENOMIC DNA]</scope>
    <source>
        <strain evidence="8 9">DSM 15539</strain>
    </source>
</reference>
<protein>
    <submittedName>
        <fullName evidence="8">Cation-transporting ATPase E</fullName>
        <ecNumber evidence="8">3.6.3.-</ecNumber>
    </submittedName>
</protein>
<dbReference type="SUPFAM" id="SSF81653">
    <property type="entry name" value="Calcium ATPase, transduction domain A"/>
    <property type="match status" value="1"/>
</dbReference>
<comment type="caution">
    <text evidence="8">The sequence shown here is derived from an EMBL/GenBank/DDBJ whole genome shotgun (WGS) entry which is preliminary data.</text>
</comment>
<organism evidence="8 9">
    <name type="scientific">Arcanobacterium hippocoleae</name>
    <dbReference type="NCBI Taxonomy" id="149017"/>
    <lineage>
        <taxon>Bacteria</taxon>
        <taxon>Bacillati</taxon>
        <taxon>Actinomycetota</taxon>
        <taxon>Actinomycetes</taxon>
        <taxon>Actinomycetales</taxon>
        <taxon>Actinomycetaceae</taxon>
        <taxon>Arcanobacterium</taxon>
    </lineage>
</organism>
<dbReference type="SFLD" id="SFLDS00003">
    <property type="entry name" value="Haloacid_Dehalogenase"/>
    <property type="match status" value="1"/>
</dbReference>
<evidence type="ECO:0000256" key="5">
    <source>
        <dbReference type="ARBA" id="ARBA00023136"/>
    </source>
</evidence>
<feature type="transmembrane region" description="Helical" evidence="6">
    <location>
        <begin position="668"/>
        <end position="687"/>
    </location>
</feature>
<dbReference type="InterPro" id="IPR018303">
    <property type="entry name" value="ATPase_P-typ_P_site"/>
</dbReference>
<dbReference type="GO" id="GO:0016787">
    <property type="term" value="F:hydrolase activity"/>
    <property type="evidence" value="ECO:0007669"/>
    <property type="project" value="UniProtKB-KW"/>
</dbReference>
<evidence type="ECO:0000256" key="4">
    <source>
        <dbReference type="ARBA" id="ARBA00022989"/>
    </source>
</evidence>
<sequence length="844" mass="90891">MINSVDNPKNKMPLSGLTEGEVQTRIAQGKINKLPPRTGKTVGDIIRANVFTRINAILGVLFVLVITTGSWINSAFGLLIVVNSAIGIVQELRARATLESLTLIGEEHPTVIRDGVQREIPQAQLVLDDVIYLQAGKEIVVDGSVLDAQYLAVDESMLTGEADPVVKQPGDEILSGSFVVVGTGAYRVTRVGEASYAAKIAAQAAKYELTKSKLQQGIDTILKYIVWILIPVGLLTIVMQYRGGHQDWNSLILAITGALVPMVPEGLILITSTAFALGVIRLGKRNCLVNELPAIEGLARVNVVCADKTGTLTENKLEFRDAYAPRESEDGTKVSTPAAGGSEISASAAAQSIAVSERYRQILAQISWSDPDPNMTMLAIRNEFSQPAARDQWHEIARQPFSSANKWSGVSFSLDTDPARAAVENAPALTETGVKHANYIIGAPDVLLKPVAEDHANWLSLVAAYENDGLRVLLLGEVNCAVAQYRAECAVSAGFTPLAVLVFDQTIRPDVEETLAYFNTQNVALKVISGDNLRSVTAVANRLGIDTSHGVDARDLDHEGNSAEFDAQVLAGGVFGRVRPEQKQEMVHALQRGGNTVAMTGDGVNDVLALKDADIGVAMGSGSSASRSVAKIVLLDNKFATLPHVVAEGRRVIGNIERVANLFLTKTTYSAMMAMLVIVAAVPFPFQPIHVTITGWFTIGIPAFILALPPNHRRARDGFVRRVLSFAMPSGVIVGASSFATYLIVSGGRVPQVHVQESTAALAALIITSTWVLACVARPFNWWKWLLIVLPLAGYGIIFNWSFTQQLFLLDSSNSQMMWTAVMIGGIGVVLIELLWRIVRGRLA</sequence>
<evidence type="ECO:0000313" key="9">
    <source>
        <dbReference type="Proteomes" id="UP001266099"/>
    </source>
</evidence>
<dbReference type="InterPro" id="IPR023298">
    <property type="entry name" value="ATPase_P-typ_TM_dom_sf"/>
</dbReference>
<feature type="transmembrane region" description="Helical" evidence="6">
    <location>
        <begin position="221"/>
        <end position="239"/>
    </location>
</feature>
<accession>A0ABU1T2U6</accession>
<evidence type="ECO:0000256" key="1">
    <source>
        <dbReference type="ARBA" id="ARBA00004651"/>
    </source>
</evidence>
<keyword evidence="5 6" id="KW-0472">Membrane</keyword>
<dbReference type="Gene3D" id="3.40.50.1000">
    <property type="entry name" value="HAD superfamily/HAD-like"/>
    <property type="match status" value="1"/>
</dbReference>
<keyword evidence="3" id="KW-1278">Translocase</keyword>
<dbReference type="InterPro" id="IPR044492">
    <property type="entry name" value="P_typ_ATPase_HD_dom"/>
</dbReference>
<dbReference type="PROSITE" id="PS00154">
    <property type="entry name" value="ATPASE_E1_E2"/>
    <property type="match status" value="1"/>
</dbReference>
<feature type="transmembrane region" description="Helical" evidence="6">
    <location>
        <begin position="56"/>
        <end position="89"/>
    </location>
</feature>
<keyword evidence="9" id="KW-1185">Reference proteome</keyword>
<feature type="domain" description="P-type ATPase A" evidence="7">
    <location>
        <begin position="108"/>
        <end position="203"/>
    </location>
</feature>
<dbReference type="Pfam" id="PF00702">
    <property type="entry name" value="Hydrolase"/>
    <property type="match status" value="1"/>
</dbReference>
<dbReference type="NCBIfam" id="TIGR01494">
    <property type="entry name" value="ATPase_P-type"/>
    <property type="match status" value="2"/>
</dbReference>
<keyword evidence="4 6" id="KW-1133">Transmembrane helix</keyword>
<name>A0ABU1T2U6_9ACTO</name>
<dbReference type="InterPro" id="IPR023299">
    <property type="entry name" value="ATPase_P-typ_cyto_dom_N"/>
</dbReference>
<dbReference type="PRINTS" id="PR00119">
    <property type="entry name" value="CATATPASE"/>
</dbReference>
<evidence type="ECO:0000256" key="3">
    <source>
        <dbReference type="ARBA" id="ARBA00022967"/>
    </source>
</evidence>
<evidence type="ECO:0000256" key="6">
    <source>
        <dbReference type="SAM" id="Phobius"/>
    </source>
</evidence>
<dbReference type="Gene3D" id="2.70.150.10">
    <property type="entry name" value="Calcium-transporting ATPase, cytoplasmic transduction domain A"/>
    <property type="match status" value="1"/>
</dbReference>
<gene>
    <name evidence="8" type="ORF">J2S36_001186</name>
</gene>
<dbReference type="EMBL" id="JAVDUJ010000001">
    <property type="protein sequence ID" value="MDR6939643.1"/>
    <property type="molecule type" value="Genomic_DNA"/>
</dbReference>
<dbReference type="SFLD" id="SFLDF00027">
    <property type="entry name" value="p-type_atpase"/>
    <property type="match status" value="1"/>
</dbReference>
<feature type="transmembrane region" description="Helical" evidence="6">
    <location>
        <begin position="816"/>
        <end position="836"/>
    </location>
</feature>
<dbReference type="EC" id="3.6.3.-" evidence="8"/>
<dbReference type="RefSeq" id="WP_309956473.1">
    <property type="nucleotide sequence ID" value="NZ_JAVDUJ010000001.1"/>
</dbReference>
<dbReference type="InterPro" id="IPR008250">
    <property type="entry name" value="ATPase_P-typ_transduc_dom_A_sf"/>
</dbReference>
<dbReference type="SUPFAM" id="SSF81660">
    <property type="entry name" value="Metal cation-transporting ATPase, ATP-binding domain N"/>
    <property type="match status" value="1"/>
</dbReference>
<dbReference type="InterPro" id="IPR001757">
    <property type="entry name" value="P_typ_ATPase"/>
</dbReference>
<keyword evidence="8" id="KW-0378">Hydrolase</keyword>
<dbReference type="InterPro" id="IPR023214">
    <property type="entry name" value="HAD_sf"/>
</dbReference>
<evidence type="ECO:0000256" key="2">
    <source>
        <dbReference type="ARBA" id="ARBA00022692"/>
    </source>
</evidence>
<evidence type="ECO:0000313" key="8">
    <source>
        <dbReference type="EMBL" id="MDR6939643.1"/>
    </source>
</evidence>
<comment type="subcellular location">
    <subcellularLocation>
        <location evidence="1">Cell membrane</location>
        <topology evidence="1">Multi-pass membrane protein</topology>
    </subcellularLocation>
</comment>
<feature type="transmembrane region" description="Helical" evidence="6">
    <location>
        <begin position="723"/>
        <end position="745"/>
    </location>
</feature>
<dbReference type="Pfam" id="PF00122">
    <property type="entry name" value="E1-E2_ATPase"/>
    <property type="match status" value="1"/>
</dbReference>
<dbReference type="SUPFAM" id="SSF81665">
    <property type="entry name" value="Calcium ATPase, transmembrane domain M"/>
    <property type="match status" value="1"/>
</dbReference>
<feature type="transmembrane region" description="Helical" evidence="6">
    <location>
        <begin position="251"/>
        <end position="280"/>
    </location>
</feature>
<dbReference type="PANTHER" id="PTHR42861">
    <property type="entry name" value="CALCIUM-TRANSPORTING ATPASE"/>
    <property type="match status" value="1"/>
</dbReference>
<dbReference type="SFLD" id="SFLDG00002">
    <property type="entry name" value="C1.7:_P-type_atpase_like"/>
    <property type="match status" value="1"/>
</dbReference>
<dbReference type="Proteomes" id="UP001266099">
    <property type="component" value="Unassembled WGS sequence"/>
</dbReference>
<dbReference type="InterPro" id="IPR059000">
    <property type="entry name" value="ATPase_P-type_domA"/>
</dbReference>
<feature type="transmembrane region" description="Helical" evidence="6">
    <location>
        <begin position="785"/>
        <end position="804"/>
    </location>
</feature>
<dbReference type="InterPro" id="IPR036412">
    <property type="entry name" value="HAD-like_sf"/>
</dbReference>